<comment type="subcellular location">
    <subcellularLocation>
        <location evidence="1">Cell outer membrane</location>
        <topology evidence="1">Lipid-anchor</topology>
    </subcellularLocation>
</comment>
<dbReference type="Proteomes" id="UP000092698">
    <property type="component" value="Chromosome"/>
</dbReference>
<evidence type="ECO:0000313" key="9">
    <source>
        <dbReference type="Proteomes" id="UP000092698"/>
    </source>
</evidence>
<dbReference type="STRING" id="645517.A6F65_00414"/>
<keyword evidence="9" id="KW-1185">Reference proteome</keyword>
<dbReference type="EMBL" id="CP016545">
    <property type="protein sequence ID" value="ANU06739.1"/>
    <property type="molecule type" value="Genomic_DNA"/>
</dbReference>
<keyword evidence="6" id="KW-0732">Signal</keyword>
<dbReference type="PANTHER" id="PTHR35603:SF2">
    <property type="entry name" value="OUTER MEMBRANE LIPOPROTEIN"/>
    <property type="match status" value="1"/>
</dbReference>
<dbReference type="PANTHER" id="PTHR35603">
    <property type="match status" value="1"/>
</dbReference>
<gene>
    <name evidence="8" type="ORF">A6F65_00414</name>
</gene>
<dbReference type="InterPro" id="IPR008816">
    <property type="entry name" value="Gly_zipper_2TM_dom"/>
</dbReference>
<dbReference type="GO" id="GO:0009279">
    <property type="term" value="C:cell outer membrane"/>
    <property type="evidence" value="ECO:0007669"/>
    <property type="project" value="UniProtKB-SubCell"/>
</dbReference>
<organism evidence="8 9">
    <name type="scientific">Paraurantiacibacter namhicola</name>
    <dbReference type="NCBI Taxonomy" id="645517"/>
    <lineage>
        <taxon>Bacteria</taxon>
        <taxon>Pseudomonadati</taxon>
        <taxon>Pseudomonadota</taxon>
        <taxon>Alphaproteobacteria</taxon>
        <taxon>Sphingomonadales</taxon>
        <taxon>Erythrobacteraceae</taxon>
        <taxon>Paraurantiacibacter</taxon>
    </lineage>
</organism>
<keyword evidence="4" id="KW-0472">Membrane</keyword>
<feature type="chain" id="PRO_5008884273" description="17 kDa surface antigen" evidence="6">
    <location>
        <begin position="23"/>
        <end position="260"/>
    </location>
</feature>
<dbReference type="AlphaFoldDB" id="A0A1C7D5K3"/>
<keyword evidence="5" id="KW-0449">Lipoprotein</keyword>
<dbReference type="KEGG" id="anh:A6F65_00414"/>
<evidence type="ECO:0000256" key="2">
    <source>
        <dbReference type="ARBA" id="ARBA00008681"/>
    </source>
</evidence>
<evidence type="ECO:0000256" key="1">
    <source>
        <dbReference type="ARBA" id="ARBA00004459"/>
    </source>
</evidence>
<evidence type="ECO:0000256" key="5">
    <source>
        <dbReference type="ARBA" id="ARBA00023288"/>
    </source>
</evidence>
<evidence type="ECO:0000313" key="8">
    <source>
        <dbReference type="EMBL" id="ANU06739.1"/>
    </source>
</evidence>
<proteinExistence type="inferred from homology"/>
<accession>A0A1C7D5K3</accession>
<evidence type="ECO:0000256" key="4">
    <source>
        <dbReference type="ARBA" id="ARBA00023136"/>
    </source>
</evidence>
<protein>
    <recommendedName>
        <fullName evidence="3">17 kDa surface antigen</fullName>
    </recommendedName>
</protein>
<name>A0A1C7D5K3_9SPHN</name>
<dbReference type="RefSeq" id="WP_237164854.1">
    <property type="nucleotide sequence ID" value="NZ_CP016545.1"/>
</dbReference>
<sequence>MHRSALAATGLTLALIASPAAAQDYYYEDDAAYAEEVYYEDEVEYAQPATMCRTAERAPAPCGAYRNVQHHAAQQPVQRGYSEYERSAWLDECTRRVKANGSGTLIGGLAGAAVGGVIGNRVAGRGDRLGGTLIGAGVGGLAGAAIGNAVDGRDARNECEAYLADYEANWRAPAGHHGSYGHHGQVVGYTYAVPMMVVRVPVERPRRAQRNVVVEEHVTYETVYETEVVEVPVQRPASKRTPVRTVPVKRTPAKRTRYVK</sequence>
<feature type="domain" description="Glycine zipper 2TM" evidence="7">
    <location>
        <begin position="106"/>
        <end position="147"/>
    </location>
</feature>
<reference evidence="8 9" key="1">
    <citation type="submission" date="2016-07" db="EMBL/GenBank/DDBJ databases">
        <title>Complete genome sequence of Altererythrobacter namhicola JCM 16345T, containing esterase-encoding genes.</title>
        <authorList>
            <person name="Cheng H."/>
            <person name="Wu Y.-H."/>
            <person name="Jian S.-L."/>
            <person name="Huo Y.-Y."/>
            <person name="Wang C.-S."/>
            <person name="Xu X.-W."/>
        </authorList>
    </citation>
    <scope>NUCLEOTIDE SEQUENCE [LARGE SCALE GENOMIC DNA]</scope>
    <source>
        <strain evidence="8 9">JCM 16345</strain>
    </source>
</reference>
<feature type="signal peptide" evidence="6">
    <location>
        <begin position="1"/>
        <end position="22"/>
    </location>
</feature>
<dbReference type="InterPro" id="IPR051407">
    <property type="entry name" value="Bact_OM_lipoprot/Surf_antigen"/>
</dbReference>
<evidence type="ECO:0000256" key="6">
    <source>
        <dbReference type="SAM" id="SignalP"/>
    </source>
</evidence>
<dbReference type="Pfam" id="PF05433">
    <property type="entry name" value="Rick_17kDa_Anti"/>
    <property type="match status" value="1"/>
</dbReference>
<evidence type="ECO:0000259" key="7">
    <source>
        <dbReference type="Pfam" id="PF05433"/>
    </source>
</evidence>
<evidence type="ECO:0000256" key="3">
    <source>
        <dbReference type="ARBA" id="ARBA00015281"/>
    </source>
</evidence>
<comment type="similarity">
    <text evidence="2">Belongs to the rickettsiale 17 kDa surface antigen family.</text>
</comment>